<evidence type="ECO:0000313" key="10">
    <source>
        <dbReference type="Proteomes" id="UP001208570"/>
    </source>
</evidence>
<feature type="compositionally biased region" description="Polar residues" evidence="6">
    <location>
        <begin position="1837"/>
        <end position="1846"/>
    </location>
</feature>
<feature type="domain" description="DOCKER" evidence="8">
    <location>
        <begin position="1168"/>
        <end position="1583"/>
    </location>
</feature>
<dbReference type="PANTHER" id="PTHR45653">
    <property type="entry name" value="DEDICATOR OF CYTOKINESIS"/>
    <property type="match status" value="1"/>
</dbReference>
<feature type="compositionally biased region" description="Polar residues" evidence="6">
    <location>
        <begin position="1673"/>
        <end position="1689"/>
    </location>
</feature>
<keyword evidence="4" id="KW-0344">Guanine-nucleotide releasing factor</keyword>
<dbReference type="Pfam" id="PF14429">
    <property type="entry name" value="DOCK-C2"/>
    <property type="match status" value="1"/>
</dbReference>
<feature type="region of interest" description="Disordered" evidence="6">
    <location>
        <begin position="1593"/>
        <end position="1647"/>
    </location>
</feature>
<evidence type="ECO:0000259" key="8">
    <source>
        <dbReference type="PROSITE" id="PS51651"/>
    </source>
</evidence>
<dbReference type="InterPro" id="IPR035892">
    <property type="entry name" value="C2_domain_sf"/>
</dbReference>
<dbReference type="Gene3D" id="1.25.40.410">
    <property type="match status" value="1"/>
</dbReference>
<dbReference type="Pfam" id="PF20421">
    <property type="entry name" value="DHR-2_Lobe_C"/>
    <property type="match status" value="1"/>
</dbReference>
<dbReference type="PANTHER" id="PTHR45653:SF12">
    <property type="entry name" value="SPONGE, ISOFORM E"/>
    <property type="match status" value="1"/>
</dbReference>
<sequence length="1846" mass="210586">MNIFRWKGSSTSKKLRMLVDQCFYTLFELPFCIKEGDGLPLYEVLFILSIADDWFLTIANLPKKVFVVLTTVWSLEDSIFTLLLGLDLVPRKGSAQVDPDAIAAVKLYHIHHDSMEKTCTLHMDNSFVCIANNSEYYEIRIQQKLYRSFRHTENVSITPRILAYHLYLRYQSFQCNVGEDTEIQLALFDNKTNQFYSEKFIVRLTKEGIPKDNLKSSDLSTLLIDLGTKDLNRETYLVARVFRIGSLREGEIPKVPSAFRRPYGCGVLNISHIMEVNTETDPLGMKDLEIKIDVCGESDFATLHENLIRKQVSKSILPAGPSGSKTWSRRSSASTWWTTDMQLPPDTKSHFGKINVSLRLFCGDLQSVKKAEPVLLKSCAITRKMGFSDVIMPGNVRNDMYVTLSKGEFERGSKTAQRNIEVKATPINADGEVITVTIPMKINSCRGSHIRFEFRHCSSRGRERLDKKLFSFGFIKLVTEDGTTICDGPHELFLYKCEEPKRLHSFKAYISLPSCTSEINPGFPPPQGNTFFKRSERESVVVTTLLCSTKLTQNADLLGLLKWKDNPERVDDNLEKLMNLDGEEIVKYLQDIMDALFNMFSFDDANKIPQSQSVFKALVYIFNILYDPKFEHFQPVMDAYISGHFSAVLVYKDLLICLKEILDAVSAAITAPSVQQPFQRCFRVLEYTSKCIVQSRRLYKQAFSANDDTQFTELLKDVFDNMGQVLSLESDVVIITQSVLLDLLPKSLIQFARIHPKPELSQALCKIINRMPRAMDGTSMLYGVKLRCLIEIVNSPFFDCEESKVILLPLCMGQLKRHLIHKQEMSLCATMLGDILSILHEDISMKIPTDSNIQTVTSSLLEVVITTTLDMYGERTKTKVKFKVKPVRGLLVACLTDMLRLMKEHHYKFILTNLKDKKPLREFMNRLLQLFSALIRRSAFPNDWLVMKMVLNKTILTAIEYVAEKMCERFLQGSDFDGGLWTTYFNLAVTFLTQPCLQLESFSQAKCQMFLHKYGDMRVTMGNKILSMWESLDEHKLHFVPDMVSQILEVTLVPETELRKATLPILFDMMKCEQKAEGSFRRVETELLDHLDILVNSHKGDPEYKQLFNTVLLEKVQTEASWQEAGSNFIQSITKLLERLLDYRNVLEGEENTEKRMTCTMNLLNFYKHEVDHHQMYMRYLYKLKELHLQSSNHTEAAFTLLLHAKVLDWTDQLLPEEENFPMEYSWSRKEKLYDEIIRLFDLGKTWEYGIPLCKELAEFYERRIQYDRLSKVLEKQAQFYNNILYTLRLGPGYFRVGFYGQNFPLFVRNREFVYRGHPLERLASFQEHLLSEFNGAKILTSINSPGEDIRQGLQQCILNFLSHISDIQIWPVRPLPDINSDFLESDVPMNVRNFYKVNQVDIFQLDRPYHVGTKDDNNEFKTLHIERVTMRIAEKLPGILRWFEILEHQTVLLSPIQVAIDSMERKNSELHVLTDSYKERRMSDVRSLTMNLSGTIDAAVSGGFSKYQEAFFNPEFAEQPENSEAVNRLKALFLDQLQILEHGLEIHSQLISPDMRELHKRLVELYKRMKRGIQDSGSPTGSRLDMLLSTPMNEKRASQISSSSSMSSSTYTSTSTPPGSNRSSGVYSECAEISGSQQDSNGFLSEAISGGSRTIIKKPVDIKFHNDPGMTTRESTPSLNSVTSSASLDSGIGHPGQTHRRSKTMNIPSAKDVQKPALPPRKASLSAMEATTRDSSPMRTLATGDRYASSNRKLISKSSEPVIQIMKEEQPPPIPPKRSTSNPGSDGGFVKGTVSPPATSVIHSPGTDSASQTPTRRDGPAVTHRHPPPIPERRSVTSAKLTPSH</sequence>
<dbReference type="InterPro" id="IPR027007">
    <property type="entry name" value="C2_DOCK-type_domain"/>
</dbReference>
<evidence type="ECO:0000256" key="3">
    <source>
        <dbReference type="ARBA" id="ARBA00022553"/>
    </source>
</evidence>
<dbReference type="Pfam" id="PF23554">
    <property type="entry name" value="TPR_DOCK"/>
    <property type="match status" value="1"/>
</dbReference>
<keyword evidence="2" id="KW-0963">Cytoplasm</keyword>
<dbReference type="InterPro" id="IPR046773">
    <property type="entry name" value="DOCKER_Lobe_C"/>
</dbReference>
<dbReference type="PROSITE" id="PS51651">
    <property type="entry name" value="DOCKER"/>
    <property type="match status" value="1"/>
</dbReference>
<dbReference type="InterPro" id="IPR043162">
    <property type="entry name" value="DOCK_C_lobe_C"/>
</dbReference>
<protein>
    <recommendedName>
        <fullName evidence="11">Dedicator of cytokinesis protein 3</fullName>
    </recommendedName>
</protein>
<dbReference type="Pfam" id="PF06920">
    <property type="entry name" value="DHR-2_Lobe_A"/>
    <property type="match status" value="1"/>
</dbReference>
<evidence type="ECO:0000256" key="4">
    <source>
        <dbReference type="ARBA" id="ARBA00022658"/>
    </source>
</evidence>
<reference evidence="9" key="1">
    <citation type="journal article" date="2023" name="Mol. Biol. Evol.">
        <title>Third-Generation Sequencing Reveals the Adaptive Role of the Epigenome in Three Deep-Sea Polychaetes.</title>
        <authorList>
            <person name="Perez M."/>
            <person name="Aroh O."/>
            <person name="Sun Y."/>
            <person name="Lan Y."/>
            <person name="Juniper S.K."/>
            <person name="Young C.R."/>
            <person name="Angers B."/>
            <person name="Qian P.Y."/>
        </authorList>
    </citation>
    <scope>NUCLEOTIDE SEQUENCE</scope>
    <source>
        <strain evidence="9">P08H-3</strain>
    </source>
</reference>
<organism evidence="9 10">
    <name type="scientific">Paralvinella palmiformis</name>
    <dbReference type="NCBI Taxonomy" id="53620"/>
    <lineage>
        <taxon>Eukaryota</taxon>
        <taxon>Metazoa</taxon>
        <taxon>Spiralia</taxon>
        <taxon>Lophotrochozoa</taxon>
        <taxon>Annelida</taxon>
        <taxon>Polychaeta</taxon>
        <taxon>Sedentaria</taxon>
        <taxon>Canalipalpata</taxon>
        <taxon>Terebellida</taxon>
        <taxon>Terebelliformia</taxon>
        <taxon>Alvinellidae</taxon>
        <taxon>Paralvinella</taxon>
    </lineage>
</organism>
<dbReference type="FunFam" id="1.25.40.410:FF:000003">
    <property type="entry name" value="Dedicator of cytokinesis protein 4"/>
    <property type="match status" value="1"/>
</dbReference>
<dbReference type="EMBL" id="JAODUP010000085">
    <property type="protein sequence ID" value="KAK2163113.1"/>
    <property type="molecule type" value="Genomic_DNA"/>
</dbReference>
<dbReference type="Pfam" id="PF16172">
    <property type="entry name" value="DOCK_N"/>
    <property type="match status" value="2"/>
</dbReference>
<evidence type="ECO:0000313" key="9">
    <source>
        <dbReference type="EMBL" id="KAK2163113.1"/>
    </source>
</evidence>
<dbReference type="InterPro" id="IPR046769">
    <property type="entry name" value="DOCKER_Lobe_A"/>
</dbReference>
<dbReference type="GO" id="GO:0005737">
    <property type="term" value="C:cytoplasm"/>
    <property type="evidence" value="ECO:0007669"/>
    <property type="project" value="UniProtKB-SubCell"/>
</dbReference>
<dbReference type="InterPro" id="IPR056372">
    <property type="entry name" value="TPR_DOCK"/>
</dbReference>
<feature type="domain" description="C2 DOCK-type" evidence="7">
    <location>
        <begin position="432"/>
        <end position="547"/>
    </location>
</feature>
<dbReference type="InterPro" id="IPR016024">
    <property type="entry name" value="ARM-type_fold"/>
</dbReference>
<feature type="compositionally biased region" description="Low complexity" evidence="6">
    <location>
        <begin position="1602"/>
        <end position="1617"/>
    </location>
</feature>
<accession>A0AAD9K1C8</accession>
<feature type="compositionally biased region" description="Polar residues" evidence="6">
    <location>
        <begin position="1618"/>
        <end position="1627"/>
    </location>
</feature>
<comment type="caution">
    <text evidence="9">The sequence shown here is derived from an EMBL/GenBank/DDBJ whole genome shotgun (WGS) entry which is preliminary data.</text>
</comment>
<dbReference type="Gene3D" id="2.60.40.150">
    <property type="entry name" value="C2 domain"/>
    <property type="match status" value="2"/>
</dbReference>
<comment type="subcellular location">
    <subcellularLocation>
        <location evidence="1">Cytoplasm</location>
    </subcellularLocation>
</comment>
<dbReference type="PROSITE" id="PS51650">
    <property type="entry name" value="C2_DOCK"/>
    <property type="match status" value="1"/>
</dbReference>
<dbReference type="Proteomes" id="UP001208570">
    <property type="component" value="Unassembled WGS sequence"/>
</dbReference>
<feature type="compositionally biased region" description="Polar residues" evidence="6">
    <location>
        <begin position="1635"/>
        <end position="1644"/>
    </location>
</feature>
<dbReference type="GO" id="GO:0031267">
    <property type="term" value="F:small GTPase binding"/>
    <property type="evidence" value="ECO:0007669"/>
    <property type="project" value="TreeGrafter"/>
</dbReference>
<comment type="similarity">
    <text evidence="5">Belongs to the DOCK family.</text>
</comment>
<evidence type="ECO:0000256" key="5">
    <source>
        <dbReference type="PROSITE-ProRule" id="PRU00983"/>
    </source>
</evidence>
<dbReference type="InterPro" id="IPR043161">
    <property type="entry name" value="DOCK_C_lobe_A"/>
</dbReference>
<name>A0AAD9K1C8_9ANNE</name>
<evidence type="ECO:0000256" key="2">
    <source>
        <dbReference type="ARBA" id="ARBA00022490"/>
    </source>
</evidence>
<dbReference type="Gene3D" id="1.20.58.740">
    <property type="match status" value="1"/>
</dbReference>
<evidence type="ECO:0000256" key="1">
    <source>
        <dbReference type="ARBA" id="ARBA00004496"/>
    </source>
</evidence>
<dbReference type="InterPro" id="IPR026791">
    <property type="entry name" value="DOCK"/>
</dbReference>
<feature type="region of interest" description="Disordered" evidence="6">
    <location>
        <begin position="1667"/>
        <end position="1846"/>
    </location>
</feature>
<dbReference type="InterPro" id="IPR027357">
    <property type="entry name" value="DOCKER_dom"/>
</dbReference>
<dbReference type="GO" id="GO:0007264">
    <property type="term" value="P:small GTPase-mediated signal transduction"/>
    <property type="evidence" value="ECO:0007669"/>
    <property type="project" value="InterPro"/>
</dbReference>
<evidence type="ECO:0008006" key="11">
    <source>
        <dbReference type="Google" id="ProtNLM"/>
    </source>
</evidence>
<dbReference type="GO" id="GO:0005886">
    <property type="term" value="C:plasma membrane"/>
    <property type="evidence" value="ECO:0007669"/>
    <property type="project" value="TreeGrafter"/>
</dbReference>
<evidence type="ECO:0000256" key="6">
    <source>
        <dbReference type="SAM" id="MobiDB-lite"/>
    </source>
</evidence>
<evidence type="ECO:0000259" key="7">
    <source>
        <dbReference type="PROSITE" id="PS51650"/>
    </source>
</evidence>
<feature type="compositionally biased region" description="Polar residues" evidence="6">
    <location>
        <begin position="1749"/>
        <end position="1762"/>
    </location>
</feature>
<proteinExistence type="inferred from homology"/>
<dbReference type="SUPFAM" id="SSF48371">
    <property type="entry name" value="ARM repeat"/>
    <property type="match status" value="1"/>
</dbReference>
<dbReference type="InterPro" id="IPR032376">
    <property type="entry name" value="DOCK_N"/>
</dbReference>
<gene>
    <name evidence="9" type="ORF">LSH36_85g03072</name>
</gene>
<feature type="compositionally biased region" description="Polar residues" evidence="6">
    <location>
        <begin position="1797"/>
        <end position="1815"/>
    </location>
</feature>
<keyword evidence="3" id="KW-0597">Phosphoprotein</keyword>
<dbReference type="GO" id="GO:0005085">
    <property type="term" value="F:guanyl-nucleotide exchange factor activity"/>
    <property type="evidence" value="ECO:0007669"/>
    <property type="project" value="UniProtKB-KW"/>
</dbReference>
<keyword evidence="10" id="KW-1185">Reference proteome</keyword>